<dbReference type="Pfam" id="PF00172">
    <property type="entry name" value="Zn_clus"/>
    <property type="match status" value="1"/>
</dbReference>
<keyword evidence="5" id="KW-1185">Reference proteome</keyword>
<dbReference type="AlphaFoldDB" id="A0AAE0IA23"/>
<evidence type="ECO:0000313" key="4">
    <source>
        <dbReference type="EMBL" id="KAK3321233.1"/>
    </source>
</evidence>
<sequence length="584" mass="65583">MVYGGKPSRGCRTCRTRRIKCDEAKPTCKRCEKSKRECLGYRPEFEIVHRDQTRSTVRRMRRAVSQQRQQEQQYYLLTPSHSPPPQLFQSSSRQTQSPSPVPAPTIPIGQRAACHFASNFILVPLDSHAQGFMDYLVPLLDAEPPGSALSYAFNSCAFALLGNRSRADNMDLAKRSLKEHTLALARTHAALGDPATATTDATLAAVLMLCLYETITAVKESRMLAWRSHIMGAVHIIKTRGREEICRTKTGTILFNSVRHQLISRTLSAGIPPPLGVDWWMQGGDTDSLPATCQLFSLKTGELRAEVARLMTGISRTEESIKIMLEMSQRVRSLDHDIATWLDSIPPESSPRTLCWMWDDEFNLSRGTKSYGEVAVFPGRVDIYPDLVTANTWNIARVARLLLASLSIRITAWASSPMGYHNTTEYMTSQRISEGAITDIIASVPYHLGWHTKQRMRGMFHDSTSEHSGFACGEDVPIKALPGLFLIWSLTCIKNFDLSTEEQRAWAKGRLKFIEEQVGLKYARIVNDVDFRFPSMMIRQDRLKEGLDPLKGHSSGLPLRLKVVPQTPMTPESLDYGERSPSPE</sequence>
<accession>A0AAE0IA23</accession>
<dbReference type="SUPFAM" id="SSF57701">
    <property type="entry name" value="Zn2/Cys6 DNA-binding domain"/>
    <property type="match status" value="1"/>
</dbReference>
<dbReference type="PANTHER" id="PTHR38791">
    <property type="entry name" value="ZN(II)2CYS6 TRANSCRIPTION FACTOR (EUROFUNG)-RELATED-RELATED"/>
    <property type="match status" value="1"/>
</dbReference>
<proteinExistence type="predicted"/>
<name>A0AAE0IA23_9PEZI</name>
<feature type="compositionally biased region" description="Low complexity" evidence="2">
    <location>
        <begin position="89"/>
        <end position="98"/>
    </location>
</feature>
<protein>
    <recommendedName>
        <fullName evidence="3">Zn(2)-C6 fungal-type domain-containing protein</fullName>
    </recommendedName>
</protein>
<dbReference type="InterPro" id="IPR001138">
    <property type="entry name" value="Zn2Cys6_DnaBD"/>
</dbReference>
<dbReference type="CDD" id="cd00067">
    <property type="entry name" value="GAL4"/>
    <property type="match status" value="1"/>
</dbReference>
<dbReference type="GO" id="GO:0008270">
    <property type="term" value="F:zinc ion binding"/>
    <property type="evidence" value="ECO:0007669"/>
    <property type="project" value="InterPro"/>
</dbReference>
<evidence type="ECO:0000256" key="1">
    <source>
        <dbReference type="ARBA" id="ARBA00023242"/>
    </source>
</evidence>
<dbReference type="InterPro" id="IPR053175">
    <property type="entry name" value="DHMBA_Reg_Transcription_Factor"/>
</dbReference>
<feature type="domain" description="Zn(2)-C6 fungal-type" evidence="3">
    <location>
        <begin position="10"/>
        <end position="38"/>
    </location>
</feature>
<keyword evidence="1" id="KW-0539">Nucleus</keyword>
<gene>
    <name evidence="4" type="ORF">B0T19DRAFT_262254</name>
</gene>
<dbReference type="InterPro" id="IPR036864">
    <property type="entry name" value="Zn2-C6_fun-type_DNA-bd_sf"/>
</dbReference>
<reference evidence="4" key="1">
    <citation type="journal article" date="2023" name="Mol. Phylogenet. Evol.">
        <title>Genome-scale phylogeny and comparative genomics of the fungal order Sordariales.</title>
        <authorList>
            <person name="Hensen N."/>
            <person name="Bonometti L."/>
            <person name="Westerberg I."/>
            <person name="Brannstrom I.O."/>
            <person name="Guillou S."/>
            <person name="Cros-Aarteil S."/>
            <person name="Calhoun S."/>
            <person name="Haridas S."/>
            <person name="Kuo A."/>
            <person name="Mondo S."/>
            <person name="Pangilinan J."/>
            <person name="Riley R."/>
            <person name="LaButti K."/>
            <person name="Andreopoulos B."/>
            <person name="Lipzen A."/>
            <person name="Chen C."/>
            <person name="Yan M."/>
            <person name="Daum C."/>
            <person name="Ng V."/>
            <person name="Clum A."/>
            <person name="Steindorff A."/>
            <person name="Ohm R.A."/>
            <person name="Martin F."/>
            <person name="Silar P."/>
            <person name="Natvig D.O."/>
            <person name="Lalanne C."/>
            <person name="Gautier V."/>
            <person name="Ament-Velasquez S.L."/>
            <person name="Kruys A."/>
            <person name="Hutchinson M.I."/>
            <person name="Powell A.J."/>
            <person name="Barry K."/>
            <person name="Miller A.N."/>
            <person name="Grigoriev I.V."/>
            <person name="Debuchy R."/>
            <person name="Gladieux P."/>
            <person name="Hiltunen Thoren M."/>
            <person name="Johannesson H."/>
        </authorList>
    </citation>
    <scope>NUCLEOTIDE SEQUENCE</scope>
    <source>
        <strain evidence="4">SMH4131-1</strain>
    </source>
</reference>
<evidence type="ECO:0000259" key="3">
    <source>
        <dbReference type="PROSITE" id="PS50048"/>
    </source>
</evidence>
<dbReference type="PROSITE" id="PS50048">
    <property type="entry name" value="ZN2_CY6_FUNGAL_2"/>
    <property type="match status" value="1"/>
</dbReference>
<comment type="caution">
    <text evidence="4">The sequence shown here is derived from an EMBL/GenBank/DDBJ whole genome shotgun (WGS) entry which is preliminary data.</text>
</comment>
<evidence type="ECO:0000313" key="5">
    <source>
        <dbReference type="Proteomes" id="UP001286456"/>
    </source>
</evidence>
<organism evidence="4 5">
    <name type="scientific">Cercophora scortea</name>
    <dbReference type="NCBI Taxonomy" id="314031"/>
    <lineage>
        <taxon>Eukaryota</taxon>
        <taxon>Fungi</taxon>
        <taxon>Dikarya</taxon>
        <taxon>Ascomycota</taxon>
        <taxon>Pezizomycotina</taxon>
        <taxon>Sordariomycetes</taxon>
        <taxon>Sordariomycetidae</taxon>
        <taxon>Sordariales</taxon>
        <taxon>Lasiosphaeriaceae</taxon>
        <taxon>Cercophora</taxon>
    </lineage>
</organism>
<dbReference type="EMBL" id="JAUEPO010000005">
    <property type="protein sequence ID" value="KAK3321233.1"/>
    <property type="molecule type" value="Genomic_DNA"/>
</dbReference>
<reference evidence="4" key="2">
    <citation type="submission" date="2023-06" db="EMBL/GenBank/DDBJ databases">
        <authorList>
            <consortium name="Lawrence Berkeley National Laboratory"/>
            <person name="Haridas S."/>
            <person name="Hensen N."/>
            <person name="Bonometti L."/>
            <person name="Westerberg I."/>
            <person name="Brannstrom I.O."/>
            <person name="Guillou S."/>
            <person name="Cros-Aarteil S."/>
            <person name="Calhoun S."/>
            <person name="Kuo A."/>
            <person name="Mondo S."/>
            <person name="Pangilinan J."/>
            <person name="Riley R."/>
            <person name="Labutti K."/>
            <person name="Andreopoulos B."/>
            <person name="Lipzen A."/>
            <person name="Chen C."/>
            <person name="Yanf M."/>
            <person name="Daum C."/>
            <person name="Ng V."/>
            <person name="Clum A."/>
            <person name="Steindorff A."/>
            <person name="Ohm R."/>
            <person name="Martin F."/>
            <person name="Silar P."/>
            <person name="Natvig D."/>
            <person name="Lalanne C."/>
            <person name="Gautier V."/>
            <person name="Ament-Velasquez S.L."/>
            <person name="Kruys A."/>
            <person name="Hutchinson M.I."/>
            <person name="Powell A.J."/>
            <person name="Barry K."/>
            <person name="Miller A.N."/>
            <person name="Grigoriev I.V."/>
            <person name="Debuchy R."/>
            <person name="Gladieux P."/>
            <person name="Thoren M.H."/>
            <person name="Johannesson H."/>
        </authorList>
    </citation>
    <scope>NUCLEOTIDE SEQUENCE</scope>
    <source>
        <strain evidence="4">SMH4131-1</strain>
    </source>
</reference>
<dbReference type="SMART" id="SM00066">
    <property type="entry name" value="GAL4"/>
    <property type="match status" value="1"/>
</dbReference>
<dbReference type="PANTHER" id="PTHR38791:SF13">
    <property type="entry name" value="ZN(2)-C6 FUNGAL-TYPE DOMAIN-CONTAINING PROTEIN"/>
    <property type="match status" value="1"/>
</dbReference>
<dbReference type="PROSITE" id="PS00463">
    <property type="entry name" value="ZN2_CY6_FUNGAL_1"/>
    <property type="match status" value="1"/>
</dbReference>
<evidence type="ECO:0000256" key="2">
    <source>
        <dbReference type="SAM" id="MobiDB-lite"/>
    </source>
</evidence>
<dbReference type="InterPro" id="IPR021858">
    <property type="entry name" value="Fun_TF"/>
</dbReference>
<dbReference type="Proteomes" id="UP001286456">
    <property type="component" value="Unassembled WGS sequence"/>
</dbReference>
<feature type="region of interest" description="Disordered" evidence="2">
    <location>
        <begin position="77"/>
        <end position="104"/>
    </location>
</feature>
<dbReference type="GO" id="GO:0000981">
    <property type="term" value="F:DNA-binding transcription factor activity, RNA polymerase II-specific"/>
    <property type="evidence" value="ECO:0007669"/>
    <property type="project" value="InterPro"/>
</dbReference>
<dbReference type="Pfam" id="PF11951">
    <property type="entry name" value="Fungal_trans_2"/>
    <property type="match status" value="1"/>
</dbReference>
<dbReference type="Gene3D" id="4.10.240.10">
    <property type="entry name" value="Zn(2)-C6 fungal-type DNA-binding domain"/>
    <property type="match status" value="1"/>
</dbReference>